<evidence type="ECO:0000313" key="6">
    <source>
        <dbReference type="Proteomes" id="UP000651085"/>
    </source>
</evidence>
<dbReference type="InterPro" id="IPR018976">
    <property type="entry name" value="Imelysin-like"/>
</dbReference>
<feature type="chain" id="PRO_5038557265" evidence="3">
    <location>
        <begin position="26"/>
        <end position="390"/>
    </location>
</feature>
<name>A0A926INZ7_9BACT</name>
<keyword evidence="2 3" id="KW-0732">Signal</keyword>
<evidence type="ECO:0000256" key="2">
    <source>
        <dbReference type="ARBA" id="ARBA00022729"/>
    </source>
</evidence>
<dbReference type="Proteomes" id="UP000651085">
    <property type="component" value="Unassembled WGS sequence"/>
</dbReference>
<dbReference type="AlphaFoldDB" id="A0A926INZ7"/>
<dbReference type="PROSITE" id="PS51257">
    <property type="entry name" value="PROKAR_LIPOPROTEIN"/>
    <property type="match status" value="1"/>
</dbReference>
<organism evidence="5 6">
    <name type="scientific">Jilunia laotingensis</name>
    <dbReference type="NCBI Taxonomy" id="2763675"/>
    <lineage>
        <taxon>Bacteria</taxon>
        <taxon>Pseudomonadati</taxon>
        <taxon>Bacteroidota</taxon>
        <taxon>Bacteroidia</taxon>
        <taxon>Bacteroidales</taxon>
        <taxon>Bacteroidaceae</taxon>
        <taxon>Jilunia</taxon>
    </lineage>
</organism>
<dbReference type="InterPro" id="IPR038352">
    <property type="entry name" value="Imelysin_sf"/>
</dbReference>
<feature type="signal peptide" evidence="3">
    <location>
        <begin position="1"/>
        <end position="25"/>
    </location>
</feature>
<evidence type="ECO:0000259" key="4">
    <source>
        <dbReference type="Pfam" id="PF09375"/>
    </source>
</evidence>
<dbReference type="GO" id="GO:0030313">
    <property type="term" value="C:cell envelope"/>
    <property type="evidence" value="ECO:0007669"/>
    <property type="project" value="UniProtKB-SubCell"/>
</dbReference>
<dbReference type="Pfam" id="PF09375">
    <property type="entry name" value="Peptidase_M75"/>
    <property type="match status" value="1"/>
</dbReference>
<comment type="subcellular location">
    <subcellularLocation>
        <location evidence="1">Cell envelope</location>
    </subcellularLocation>
</comment>
<accession>A0A926INZ7</accession>
<dbReference type="EMBL" id="JACRTF010000001">
    <property type="protein sequence ID" value="MBC8592005.1"/>
    <property type="molecule type" value="Genomic_DNA"/>
</dbReference>
<feature type="domain" description="Imelysin-like" evidence="4">
    <location>
        <begin position="56"/>
        <end position="382"/>
    </location>
</feature>
<dbReference type="Gene3D" id="1.20.1420.20">
    <property type="entry name" value="M75 peptidase, HXXE motif"/>
    <property type="match status" value="1"/>
</dbReference>
<reference evidence="5" key="1">
    <citation type="submission" date="2020-08" db="EMBL/GenBank/DDBJ databases">
        <title>Genome public.</title>
        <authorList>
            <person name="Liu C."/>
            <person name="Sun Q."/>
        </authorList>
    </citation>
    <scope>NUCLEOTIDE SEQUENCE</scope>
    <source>
        <strain evidence="5">N12</strain>
    </source>
</reference>
<proteinExistence type="predicted"/>
<gene>
    <name evidence="5" type="ORF">H8744_01860</name>
</gene>
<dbReference type="RefSeq" id="WP_262433221.1">
    <property type="nucleotide sequence ID" value="NZ_JACRTF010000001.1"/>
</dbReference>
<evidence type="ECO:0000313" key="5">
    <source>
        <dbReference type="EMBL" id="MBC8592005.1"/>
    </source>
</evidence>
<dbReference type="InterPro" id="IPR034982">
    <property type="entry name" value="Imelysin-like_IrpA"/>
</dbReference>
<keyword evidence="6" id="KW-1185">Reference proteome</keyword>
<protein>
    <submittedName>
        <fullName evidence="5">Peptidase M75</fullName>
    </submittedName>
</protein>
<sequence>MKVFFKFSLYAAMIAAMACSFSSCSNDDDVDDTSGQKDEMYEKIIQQFTDHTVTVTYKNLADNTEMLEEKLQALKVAKTDANVQAACEIFLEARAWWEKSEAFLFGAASDFGIDPHIDSWPLDLTALKKELGNASHIADMAAEDADVWAGDHLGNALLGFHGIEYIIFKDGKAKPVSEITNDELIYAAAVAGDLRNKCFQLQISWAGEDNVAQNRVEKVVDDLELSVTVANGDNSYQQNMLSAGKAGSTYKTWTHAVQAIVDGCKTIADEVGTSKIGKPHTGEDRNYIESPYSYMSITDFYDNIISIDNAYMGGIEGERNEALSLHAYIASVNAELDTKTTTAISNALAKIKAMKAPFVLNYQDASCQEAMDACKALDNVLSEVKAQLAK</sequence>
<evidence type="ECO:0000256" key="1">
    <source>
        <dbReference type="ARBA" id="ARBA00004196"/>
    </source>
</evidence>
<dbReference type="CDD" id="cd14658">
    <property type="entry name" value="Imelysin-like_IrpA"/>
    <property type="match status" value="1"/>
</dbReference>
<comment type="caution">
    <text evidence="5">The sequence shown here is derived from an EMBL/GenBank/DDBJ whole genome shotgun (WGS) entry which is preliminary data.</text>
</comment>
<evidence type="ECO:0000256" key="3">
    <source>
        <dbReference type="SAM" id="SignalP"/>
    </source>
</evidence>